<keyword evidence="2" id="KW-0812">Transmembrane</keyword>
<feature type="region of interest" description="Disordered" evidence="1">
    <location>
        <begin position="1"/>
        <end position="21"/>
    </location>
</feature>
<dbReference type="Proteomes" id="UP000321129">
    <property type="component" value="Unassembled WGS sequence"/>
</dbReference>
<evidence type="ECO:0000313" key="3">
    <source>
        <dbReference type="EMBL" id="TXC68415.1"/>
    </source>
</evidence>
<dbReference type="EMBL" id="VOPY01000003">
    <property type="protein sequence ID" value="TXC68415.1"/>
    <property type="molecule type" value="Genomic_DNA"/>
</dbReference>
<organism evidence="3 4">
    <name type="scientific">Flavisphingopyxis soli</name>
    <dbReference type="NCBI Taxonomy" id="2601267"/>
    <lineage>
        <taxon>Bacteria</taxon>
        <taxon>Pseudomonadati</taxon>
        <taxon>Pseudomonadota</taxon>
        <taxon>Alphaproteobacteria</taxon>
        <taxon>Sphingomonadales</taxon>
        <taxon>Sphingopyxidaceae</taxon>
        <taxon>Flavisphingopyxis</taxon>
    </lineage>
</organism>
<protein>
    <submittedName>
        <fullName evidence="3">Uncharacterized protein</fullName>
    </submittedName>
</protein>
<evidence type="ECO:0000313" key="4">
    <source>
        <dbReference type="Proteomes" id="UP000321129"/>
    </source>
</evidence>
<reference evidence="3 4" key="1">
    <citation type="submission" date="2019-08" db="EMBL/GenBank/DDBJ databases">
        <title>Sphingorhabdus soil sp. nov., isolated from arctic soil.</title>
        <authorList>
            <person name="Liu Y."/>
        </authorList>
    </citation>
    <scope>NUCLEOTIDE SEQUENCE [LARGE SCALE GENOMIC DNA]</scope>
    <source>
        <strain evidence="3 4">D-2Q-5-6</strain>
    </source>
</reference>
<evidence type="ECO:0000256" key="1">
    <source>
        <dbReference type="SAM" id="MobiDB-lite"/>
    </source>
</evidence>
<accession>A0A5C6U9S2</accession>
<keyword evidence="2" id="KW-1133">Transmembrane helix</keyword>
<proteinExistence type="predicted"/>
<keyword evidence="2" id="KW-0472">Membrane</keyword>
<feature type="transmembrane region" description="Helical" evidence="2">
    <location>
        <begin position="47"/>
        <end position="64"/>
    </location>
</feature>
<gene>
    <name evidence="3" type="ORF">FSZ31_11475</name>
</gene>
<dbReference type="AlphaFoldDB" id="A0A5C6U9S2"/>
<sequence length="69" mass="7102">MSELEKDAGRREKNGGEENEVLRASRLAASLRDAAADKVGGMGWKTAAGLGVGSAAIIAALLYAKSGRK</sequence>
<evidence type="ECO:0000256" key="2">
    <source>
        <dbReference type="SAM" id="Phobius"/>
    </source>
</evidence>
<comment type="caution">
    <text evidence="3">The sequence shown here is derived from an EMBL/GenBank/DDBJ whole genome shotgun (WGS) entry which is preliminary data.</text>
</comment>
<keyword evidence="4" id="KW-1185">Reference proteome</keyword>
<name>A0A5C6U9S2_9SPHN</name>